<dbReference type="EMBL" id="FLUN01000001">
    <property type="protein sequence ID" value="SBV94011.1"/>
    <property type="molecule type" value="Genomic_DNA"/>
</dbReference>
<name>A0A212J3I5_9FIRM</name>
<sequence>MYASANRISISECAKRMKLGQDTLYRRLRNPGDFTLAELYALRATLGIPQDEMLEAIQKRL</sequence>
<gene>
    <name evidence="1" type="ORF">KL86CLO1_10455</name>
</gene>
<dbReference type="SUPFAM" id="SSF47413">
    <property type="entry name" value="lambda repressor-like DNA-binding domains"/>
    <property type="match status" value="1"/>
</dbReference>
<organism evidence="1">
    <name type="scientific">uncultured Eubacteriales bacterium</name>
    <dbReference type="NCBI Taxonomy" id="172733"/>
    <lineage>
        <taxon>Bacteria</taxon>
        <taxon>Bacillati</taxon>
        <taxon>Bacillota</taxon>
        <taxon>Clostridia</taxon>
        <taxon>Eubacteriales</taxon>
        <taxon>environmental samples</taxon>
    </lineage>
</organism>
<dbReference type="GO" id="GO:0003677">
    <property type="term" value="F:DNA binding"/>
    <property type="evidence" value="ECO:0007669"/>
    <property type="project" value="InterPro"/>
</dbReference>
<reference evidence="1" key="1">
    <citation type="submission" date="2016-04" db="EMBL/GenBank/DDBJ databases">
        <authorList>
            <person name="Evans L.H."/>
            <person name="Alamgir A."/>
            <person name="Owens N."/>
            <person name="Weber N.D."/>
            <person name="Virtaneva K."/>
            <person name="Barbian K."/>
            <person name="Babar A."/>
            <person name="Rosenke K."/>
        </authorList>
    </citation>
    <scope>NUCLEOTIDE SEQUENCE</scope>
    <source>
        <strain evidence="1">86</strain>
    </source>
</reference>
<accession>A0A212J3I5</accession>
<dbReference type="AlphaFoldDB" id="A0A212J3I5"/>
<dbReference type="InterPro" id="IPR010982">
    <property type="entry name" value="Lambda_DNA-bd_dom_sf"/>
</dbReference>
<proteinExistence type="predicted"/>
<evidence type="ECO:0008006" key="2">
    <source>
        <dbReference type="Google" id="ProtNLM"/>
    </source>
</evidence>
<evidence type="ECO:0000313" key="1">
    <source>
        <dbReference type="EMBL" id="SBV94011.1"/>
    </source>
</evidence>
<protein>
    <recommendedName>
        <fullName evidence="2">HTH cro/C1-type domain-containing protein</fullName>
    </recommendedName>
</protein>